<keyword evidence="2" id="KW-1133">Transmembrane helix</keyword>
<dbReference type="Pfam" id="PF10104">
    <property type="entry name" value="Brr6_like_C_C"/>
    <property type="match status" value="1"/>
</dbReference>
<sequence length="344" mass="38863">MVYARGTQAPMDLDWTSDRVSVFDMNRDAIADVSLMDVEESIPDQPSTEMDPADNSRVLPSTVTDSRIPTSPGGPSMEQKEPQNHRATQLSLKTHNTVDEDDDSLDGDASVIVREPRRAPRKSKRSFSERARDYFRSERGAHFRRQPGLMERPEVFLTYAQVIFNASLLLVFLYLLFCMVYTVQRDVSQKVREYEIEYLGEIKACSAAYDANRCGTPLQAPALTEACVTWERCAARDPTVVGRARVTAETFAEILNGFVDVVSWKTMVRKDVLIQLFSLLTLSIVIGATNSTLSFFRNTADSRAGPAIGNASYPSSYYPHYSIQHEWDRDGPRKQIRDRHSQDD</sequence>
<dbReference type="PANTHER" id="PTHR28136:SF1">
    <property type="entry name" value="NUCLEUS EXPORT PROTEIN BRL1"/>
    <property type="match status" value="1"/>
</dbReference>
<evidence type="ECO:0000259" key="3">
    <source>
        <dbReference type="SMART" id="SM01042"/>
    </source>
</evidence>
<gene>
    <name evidence="4" type="ORF">MYAM1_004018</name>
</gene>
<dbReference type="GO" id="GO:0031965">
    <property type="term" value="C:nuclear membrane"/>
    <property type="evidence" value="ECO:0007669"/>
    <property type="project" value="InterPro"/>
</dbReference>
<dbReference type="SMART" id="SM01042">
    <property type="entry name" value="Brr6_like_C_C"/>
    <property type="match status" value="1"/>
</dbReference>
<dbReference type="InterPro" id="IPR040202">
    <property type="entry name" value="Brl1/Brr6"/>
</dbReference>
<feature type="compositionally biased region" description="Polar residues" evidence="1">
    <location>
        <begin position="85"/>
        <end position="95"/>
    </location>
</feature>
<evidence type="ECO:0000256" key="2">
    <source>
        <dbReference type="SAM" id="Phobius"/>
    </source>
</evidence>
<feature type="transmembrane region" description="Helical" evidence="2">
    <location>
        <begin position="162"/>
        <end position="183"/>
    </location>
</feature>
<evidence type="ECO:0000256" key="1">
    <source>
        <dbReference type="SAM" id="MobiDB-lite"/>
    </source>
</evidence>
<dbReference type="GO" id="GO:0055088">
    <property type="term" value="P:lipid homeostasis"/>
    <property type="evidence" value="ECO:0007669"/>
    <property type="project" value="InterPro"/>
</dbReference>
<evidence type="ECO:0000313" key="5">
    <source>
        <dbReference type="Proteomes" id="UP001219567"/>
    </source>
</evidence>
<evidence type="ECO:0000313" key="4">
    <source>
        <dbReference type="EMBL" id="WFD01256.1"/>
    </source>
</evidence>
<feature type="compositionally biased region" description="Polar residues" evidence="1">
    <location>
        <begin position="58"/>
        <end position="69"/>
    </location>
</feature>
<organism evidence="4 5">
    <name type="scientific">Malassezia yamatoensis</name>
    <dbReference type="NCBI Taxonomy" id="253288"/>
    <lineage>
        <taxon>Eukaryota</taxon>
        <taxon>Fungi</taxon>
        <taxon>Dikarya</taxon>
        <taxon>Basidiomycota</taxon>
        <taxon>Ustilaginomycotina</taxon>
        <taxon>Malasseziomycetes</taxon>
        <taxon>Malasseziales</taxon>
        <taxon>Malasseziaceae</taxon>
        <taxon>Malassezia</taxon>
    </lineage>
</organism>
<reference evidence="4 5" key="1">
    <citation type="submission" date="2023-03" db="EMBL/GenBank/DDBJ databases">
        <title>Mating type loci evolution in Malassezia.</title>
        <authorList>
            <person name="Coelho M.A."/>
        </authorList>
    </citation>
    <scope>NUCLEOTIDE SEQUENCE [LARGE SCALE GENOMIC DNA]</scope>
    <source>
        <strain evidence="4 5">CBS 9725</strain>
    </source>
</reference>
<feature type="transmembrane region" description="Helical" evidence="2">
    <location>
        <begin position="272"/>
        <end position="296"/>
    </location>
</feature>
<protein>
    <recommendedName>
        <fullName evidence="3">Brl1/Brr6 domain-containing protein</fullName>
    </recommendedName>
</protein>
<proteinExistence type="predicted"/>
<dbReference type="GO" id="GO:0006998">
    <property type="term" value="P:nuclear envelope organization"/>
    <property type="evidence" value="ECO:0007669"/>
    <property type="project" value="InterPro"/>
</dbReference>
<keyword evidence="5" id="KW-1185">Reference proteome</keyword>
<feature type="region of interest" description="Disordered" evidence="1">
    <location>
        <begin position="42"/>
        <end position="110"/>
    </location>
</feature>
<accession>A0AAJ5YXC9</accession>
<keyword evidence="2" id="KW-0472">Membrane</keyword>
<dbReference type="PANTHER" id="PTHR28136">
    <property type="entry name" value="NUCLEUS EXPORT PROTEIN BRR6"/>
    <property type="match status" value="1"/>
</dbReference>
<dbReference type="EMBL" id="CP119950">
    <property type="protein sequence ID" value="WFD01256.1"/>
    <property type="molecule type" value="Genomic_DNA"/>
</dbReference>
<dbReference type="Proteomes" id="UP001219567">
    <property type="component" value="Chromosome 8"/>
</dbReference>
<feature type="domain" description="Brl1/Brr6" evidence="3">
    <location>
        <begin position="156"/>
        <end position="297"/>
    </location>
</feature>
<keyword evidence="2" id="KW-0812">Transmembrane</keyword>
<name>A0AAJ5YXC9_9BASI</name>
<dbReference type="AlphaFoldDB" id="A0AAJ5YXC9"/>
<dbReference type="InterPro" id="IPR018767">
    <property type="entry name" value="Brl1/Brr6_dom"/>
</dbReference>